<dbReference type="NCBIfam" id="NF001452">
    <property type="entry name" value="PRK00311.1"/>
    <property type="match status" value="1"/>
</dbReference>
<keyword evidence="7 10" id="KW-0460">Magnesium</keyword>
<evidence type="ECO:0000256" key="3">
    <source>
        <dbReference type="ARBA" id="ARBA00011424"/>
    </source>
</evidence>
<dbReference type="InterPro" id="IPR015813">
    <property type="entry name" value="Pyrv/PenolPyrv_kinase-like_dom"/>
</dbReference>
<evidence type="ECO:0000313" key="11">
    <source>
        <dbReference type="EMBL" id="QSO47012.1"/>
    </source>
</evidence>
<evidence type="ECO:0000256" key="7">
    <source>
        <dbReference type="HAMAP-Rule" id="MF_00156"/>
    </source>
</evidence>
<dbReference type="PANTHER" id="PTHR20881:SF0">
    <property type="entry name" value="3-METHYL-2-OXOBUTANOATE HYDROXYMETHYLTRANSFERASE"/>
    <property type="match status" value="1"/>
</dbReference>
<evidence type="ECO:0000256" key="6">
    <source>
        <dbReference type="ARBA" id="ARBA00056497"/>
    </source>
</evidence>
<dbReference type="Proteomes" id="UP000663505">
    <property type="component" value="Chromosome"/>
</dbReference>
<dbReference type="EC" id="2.1.2.11" evidence="7"/>
<keyword evidence="7" id="KW-0963">Cytoplasm</keyword>
<dbReference type="InterPro" id="IPR040442">
    <property type="entry name" value="Pyrv_kinase-like_dom_sf"/>
</dbReference>
<evidence type="ECO:0000256" key="5">
    <source>
        <dbReference type="ARBA" id="ARBA00022679"/>
    </source>
</evidence>
<dbReference type="Pfam" id="PF02548">
    <property type="entry name" value="Pantoate_transf"/>
    <property type="match status" value="1"/>
</dbReference>
<feature type="binding site" evidence="7 10">
    <location>
        <position position="116"/>
    </location>
    <ligand>
        <name>Mg(2+)</name>
        <dbReference type="ChEBI" id="CHEBI:18420"/>
    </ligand>
</feature>
<protein>
    <recommendedName>
        <fullName evidence="7">3-methyl-2-oxobutanoate hydroxymethyltransferase</fullName>
        <ecNumber evidence="7">2.1.2.11</ecNumber>
    </recommendedName>
    <alternativeName>
        <fullName evidence="7">Ketopantoate hydroxymethyltransferase</fullName>
        <shortName evidence="7">KPHMT</shortName>
    </alternativeName>
</protein>
<evidence type="ECO:0000256" key="9">
    <source>
        <dbReference type="PIRSR" id="PIRSR000388-2"/>
    </source>
</evidence>
<dbReference type="PIRSF" id="PIRSF000388">
    <property type="entry name" value="Pantoate_hydroxy_MeTrfase"/>
    <property type="match status" value="1"/>
</dbReference>
<dbReference type="FunFam" id="3.20.20.60:FF:000003">
    <property type="entry name" value="3-methyl-2-oxobutanoate hydroxymethyltransferase"/>
    <property type="match status" value="1"/>
</dbReference>
<dbReference type="AlphaFoldDB" id="A0A9X7Z647"/>
<dbReference type="GO" id="GO:0000287">
    <property type="term" value="F:magnesium ion binding"/>
    <property type="evidence" value="ECO:0007669"/>
    <property type="project" value="TreeGrafter"/>
</dbReference>
<comment type="function">
    <text evidence="6 7">Catalyzes the reversible reaction in which hydroxymethyl group from 5,10-methylenetetrahydrofolate is transferred onto alpha-ketoisovalerate to form ketopantoate.</text>
</comment>
<gene>
    <name evidence="7 11" type="primary">panB</name>
    <name evidence="11" type="ORF">JZ786_21785</name>
</gene>
<evidence type="ECO:0000256" key="8">
    <source>
        <dbReference type="PIRSR" id="PIRSR000388-1"/>
    </source>
</evidence>
<dbReference type="CDD" id="cd06557">
    <property type="entry name" value="KPHMT-like"/>
    <property type="match status" value="1"/>
</dbReference>
<comment type="subunit">
    <text evidence="3 7">Homodecamer; pentamer of dimers.</text>
</comment>
<name>A0A9X7Z647_9BACL</name>
<evidence type="ECO:0000256" key="10">
    <source>
        <dbReference type="PIRSR" id="PIRSR000388-3"/>
    </source>
</evidence>
<dbReference type="SUPFAM" id="SSF51621">
    <property type="entry name" value="Phosphoenolpyruvate/pyruvate domain"/>
    <property type="match status" value="1"/>
</dbReference>
<dbReference type="GO" id="GO:0015940">
    <property type="term" value="P:pantothenate biosynthetic process"/>
    <property type="evidence" value="ECO:0007669"/>
    <property type="project" value="UniProtKB-UniRule"/>
</dbReference>
<accession>A0A9X7Z647</accession>
<dbReference type="EMBL" id="CP071182">
    <property type="protein sequence ID" value="QSO47012.1"/>
    <property type="molecule type" value="Genomic_DNA"/>
</dbReference>
<proteinExistence type="inferred from homology"/>
<reference evidence="11 12" key="1">
    <citation type="submission" date="2021-02" db="EMBL/GenBank/DDBJ databases">
        <title>Alicyclobacillus curvatus sp. nov. and Alicyclobacillus mengziensis sp. nov., two acidophilic bacteria isolated from acid mine drainage.</title>
        <authorList>
            <person name="Huang Y."/>
        </authorList>
    </citation>
    <scope>NUCLEOTIDE SEQUENCE [LARGE SCALE GENOMIC DNA]</scope>
    <source>
        <strain evidence="11 12">S30H14</strain>
    </source>
</reference>
<keyword evidence="5 7" id="KW-0808">Transferase</keyword>
<evidence type="ECO:0000256" key="1">
    <source>
        <dbReference type="ARBA" id="ARBA00005033"/>
    </source>
</evidence>
<feature type="binding site" evidence="7 9">
    <location>
        <position position="84"/>
    </location>
    <ligand>
        <name>3-methyl-2-oxobutanoate</name>
        <dbReference type="ChEBI" id="CHEBI:11851"/>
    </ligand>
</feature>
<comment type="similarity">
    <text evidence="2 7">Belongs to the PanB family.</text>
</comment>
<dbReference type="RefSeq" id="WP_206656374.1">
    <property type="nucleotide sequence ID" value="NZ_CP071182.1"/>
</dbReference>
<feature type="binding site" evidence="7 9">
    <location>
        <begin position="45"/>
        <end position="46"/>
    </location>
    <ligand>
        <name>3-methyl-2-oxobutanoate</name>
        <dbReference type="ChEBI" id="CHEBI:11851"/>
    </ligand>
</feature>
<dbReference type="NCBIfam" id="TIGR00222">
    <property type="entry name" value="panB"/>
    <property type="match status" value="1"/>
</dbReference>
<feature type="active site" description="Proton acceptor" evidence="7 8">
    <location>
        <position position="183"/>
    </location>
</feature>
<dbReference type="GO" id="GO:0003864">
    <property type="term" value="F:3-methyl-2-oxobutanoate hydroxymethyltransferase activity"/>
    <property type="evidence" value="ECO:0007669"/>
    <property type="project" value="UniProtKB-UniRule"/>
</dbReference>
<comment type="pathway">
    <text evidence="1 7">Cofactor biosynthesis; (R)-pantothenate biosynthesis; (R)-pantoate from 3-methyl-2-oxobutanoate: step 1/2.</text>
</comment>
<keyword evidence="4 7" id="KW-0566">Pantothenate biosynthesis</keyword>
<comment type="cofactor">
    <cofactor evidence="7 10">
        <name>Mg(2+)</name>
        <dbReference type="ChEBI" id="CHEBI:18420"/>
    </cofactor>
    <text evidence="7 10">Binds 1 Mg(2+) ion per subunit.</text>
</comment>
<dbReference type="GO" id="GO:0005737">
    <property type="term" value="C:cytoplasm"/>
    <property type="evidence" value="ECO:0007669"/>
    <property type="project" value="UniProtKB-SubCell"/>
</dbReference>
<dbReference type="HAMAP" id="MF_00156">
    <property type="entry name" value="PanB"/>
    <property type="match status" value="1"/>
</dbReference>
<evidence type="ECO:0000313" key="12">
    <source>
        <dbReference type="Proteomes" id="UP000663505"/>
    </source>
</evidence>
<comment type="subcellular location">
    <subcellularLocation>
        <location evidence="7">Cytoplasm</location>
    </subcellularLocation>
</comment>
<evidence type="ECO:0000256" key="4">
    <source>
        <dbReference type="ARBA" id="ARBA00022655"/>
    </source>
</evidence>
<organism evidence="11 12">
    <name type="scientific">Alicyclobacillus mengziensis</name>
    <dbReference type="NCBI Taxonomy" id="2931921"/>
    <lineage>
        <taxon>Bacteria</taxon>
        <taxon>Bacillati</taxon>
        <taxon>Bacillota</taxon>
        <taxon>Bacilli</taxon>
        <taxon>Bacillales</taxon>
        <taxon>Alicyclobacillaceae</taxon>
        <taxon>Alicyclobacillus</taxon>
    </lineage>
</organism>
<sequence>MANITVKTLLKMKERGERIAMMTAYDYPTAKLLDEAGLHVLLIGDSLGMVVQGNTTTIPVTLDDIVYHTRMVRRGAEHALIVSDMPFLTTHGLPEDVLQKAGRLMQEGGAHAVKIEGGKELASVVSRLVTAGIPVMGHIGLTPQSVHALGGFSVQGRTVASAKRMLEDAAALEEAGAFAIVLEMVPAEVAQWISSKLRIPTIGIGAGSFCDGQVLVFHDAMGFTSGYIPKHNKAYANLADTIAVAARDYVREVANGSFPGEAQTVHLKPEELDKLFNSANRH</sequence>
<dbReference type="KEGG" id="afx:JZ786_21785"/>
<feature type="binding site" evidence="7 10">
    <location>
        <position position="84"/>
    </location>
    <ligand>
        <name>Mg(2+)</name>
        <dbReference type="ChEBI" id="CHEBI:18420"/>
    </ligand>
</feature>
<keyword evidence="12" id="KW-1185">Reference proteome</keyword>
<evidence type="ECO:0000256" key="2">
    <source>
        <dbReference type="ARBA" id="ARBA00008676"/>
    </source>
</evidence>
<keyword evidence="7 10" id="KW-0479">Metal-binding</keyword>
<dbReference type="InterPro" id="IPR003700">
    <property type="entry name" value="Pantoate_hydroxy_MeTrfase"/>
</dbReference>
<feature type="binding site" evidence="7 9">
    <location>
        <position position="114"/>
    </location>
    <ligand>
        <name>3-methyl-2-oxobutanoate</name>
        <dbReference type="ChEBI" id="CHEBI:11851"/>
    </ligand>
</feature>
<dbReference type="Gene3D" id="3.20.20.60">
    <property type="entry name" value="Phosphoenolpyruvate-binding domains"/>
    <property type="match status" value="1"/>
</dbReference>
<dbReference type="PANTHER" id="PTHR20881">
    <property type="entry name" value="3-METHYL-2-OXOBUTANOATE HYDROXYMETHYLTRANSFERASE"/>
    <property type="match status" value="1"/>
</dbReference>
<feature type="binding site" evidence="7 10">
    <location>
        <position position="45"/>
    </location>
    <ligand>
        <name>Mg(2+)</name>
        <dbReference type="ChEBI" id="CHEBI:18420"/>
    </ligand>
</feature>
<comment type="catalytic activity">
    <reaction evidence="7">
        <text>(6R)-5,10-methylene-5,6,7,8-tetrahydrofolate + 3-methyl-2-oxobutanoate + H2O = 2-dehydropantoate + (6S)-5,6,7,8-tetrahydrofolate</text>
        <dbReference type="Rhea" id="RHEA:11824"/>
        <dbReference type="ChEBI" id="CHEBI:11561"/>
        <dbReference type="ChEBI" id="CHEBI:11851"/>
        <dbReference type="ChEBI" id="CHEBI:15377"/>
        <dbReference type="ChEBI" id="CHEBI:15636"/>
        <dbReference type="ChEBI" id="CHEBI:57453"/>
        <dbReference type="EC" id="2.1.2.11"/>
    </reaction>
</comment>